<sequence length="49" mass="5442">AAFVYGIINNLPPEEILRIANAAASFLVSKSDHNEIFPTLKDINKVMQK</sequence>
<organism evidence="1">
    <name type="scientific">marine sediment metagenome</name>
    <dbReference type="NCBI Taxonomy" id="412755"/>
    <lineage>
        <taxon>unclassified sequences</taxon>
        <taxon>metagenomes</taxon>
        <taxon>ecological metagenomes</taxon>
    </lineage>
</organism>
<proteinExistence type="predicted"/>
<evidence type="ECO:0008006" key="2">
    <source>
        <dbReference type="Google" id="ProtNLM"/>
    </source>
</evidence>
<feature type="non-terminal residue" evidence="1">
    <location>
        <position position="1"/>
    </location>
</feature>
<dbReference type="AlphaFoldDB" id="X1P552"/>
<gene>
    <name evidence="1" type="ORF">S06H3_43735</name>
</gene>
<dbReference type="Gene3D" id="3.40.1190.20">
    <property type="match status" value="1"/>
</dbReference>
<evidence type="ECO:0000313" key="1">
    <source>
        <dbReference type="EMBL" id="GAI34175.1"/>
    </source>
</evidence>
<comment type="caution">
    <text evidence="1">The sequence shown here is derived from an EMBL/GenBank/DDBJ whole genome shotgun (WGS) entry which is preliminary data.</text>
</comment>
<name>X1P552_9ZZZZ</name>
<accession>X1P552</accession>
<protein>
    <recommendedName>
        <fullName evidence="2">Carbohydrate kinase PfkB domain-containing protein</fullName>
    </recommendedName>
</protein>
<reference evidence="1" key="1">
    <citation type="journal article" date="2014" name="Front. Microbiol.">
        <title>High frequency of phylogenetically diverse reductive dehalogenase-homologous genes in deep subseafloor sedimentary metagenomes.</title>
        <authorList>
            <person name="Kawai M."/>
            <person name="Futagami T."/>
            <person name="Toyoda A."/>
            <person name="Takaki Y."/>
            <person name="Nishi S."/>
            <person name="Hori S."/>
            <person name="Arai W."/>
            <person name="Tsubouchi T."/>
            <person name="Morono Y."/>
            <person name="Uchiyama I."/>
            <person name="Ito T."/>
            <person name="Fujiyama A."/>
            <person name="Inagaki F."/>
            <person name="Takami H."/>
        </authorList>
    </citation>
    <scope>NUCLEOTIDE SEQUENCE</scope>
    <source>
        <strain evidence="1">Expedition CK06-06</strain>
    </source>
</reference>
<dbReference type="InterPro" id="IPR029056">
    <property type="entry name" value="Ribokinase-like"/>
</dbReference>
<dbReference type="SUPFAM" id="SSF53613">
    <property type="entry name" value="Ribokinase-like"/>
    <property type="match status" value="1"/>
</dbReference>
<dbReference type="EMBL" id="BARV01027144">
    <property type="protein sequence ID" value="GAI34175.1"/>
    <property type="molecule type" value="Genomic_DNA"/>
</dbReference>